<dbReference type="EMBL" id="CAKKLH010000081">
    <property type="protein sequence ID" value="CAH0102455.1"/>
    <property type="molecule type" value="Genomic_DNA"/>
</dbReference>
<gene>
    <name evidence="2" type="ORF">DGAL_LOCUS4852</name>
</gene>
<sequence length="578" mass="64971">MLPTVRINPQNRLNQEGRKKTSRKSCDSVSWCTNVGNERGEVLMSILTTSKSQANLDRMAQGLMDRYEKASQSNPLVLYTDRDCCKSDGPSKFQKMFHRWNLLIIRLDSWHFMRRLSCACTNESHSLYGTFMSQISAAIFEWDHADVELLKKAKVSELQIAGIKIPSTETVLLKAISKQELARHCRRKIRSVTDTTSMLEKVFSSLLNATDTLGVPLLKEDAMAVLNTESRHVPCLQDPTGVQLYTKVDTIKKGNVSLPVYRCGRGTTSLESFHSHIKNFIRGTSANDLHFQAFLLDGLSRWNTARAAASIEAPTHFRSFDTKLQGKLDQLSSYLFGKSLDINYRLPSTYTGEVFGVEYLYTECGTAAPTSLSDIDDGIEEETAEDNFYCHSPVGIEELDPELDLACATFIEASELNASDDEEECSTDLRSIPGWDKVAKLSAALVNSTSLSVTKSEEENVVCLYEDLSDFDKIPLKYTRILKPSRGRFGRSKNNSVHVGQEAMRRLKNKIRISEVQLLLQGIQIPELPITSFEALPLAKEREMHLAQPSNPFVFAEPEDRTGLAKVRKRLLVQKECD</sequence>
<organism evidence="2 3">
    <name type="scientific">Daphnia galeata</name>
    <dbReference type="NCBI Taxonomy" id="27404"/>
    <lineage>
        <taxon>Eukaryota</taxon>
        <taxon>Metazoa</taxon>
        <taxon>Ecdysozoa</taxon>
        <taxon>Arthropoda</taxon>
        <taxon>Crustacea</taxon>
        <taxon>Branchiopoda</taxon>
        <taxon>Diplostraca</taxon>
        <taxon>Cladocera</taxon>
        <taxon>Anomopoda</taxon>
        <taxon>Daphniidae</taxon>
        <taxon>Daphnia</taxon>
    </lineage>
</organism>
<dbReference type="PANTHER" id="PTHR24401">
    <property type="entry name" value="SI:CH211-243P7.3-RELATED"/>
    <property type="match status" value="1"/>
</dbReference>
<evidence type="ECO:0000313" key="3">
    <source>
        <dbReference type="Proteomes" id="UP000789390"/>
    </source>
</evidence>
<name>A0A8J2RGF5_9CRUS</name>
<feature type="region of interest" description="Disordered" evidence="1">
    <location>
        <begin position="1"/>
        <end position="21"/>
    </location>
</feature>
<evidence type="ECO:0000313" key="2">
    <source>
        <dbReference type="EMBL" id="CAH0102455.1"/>
    </source>
</evidence>
<proteinExistence type="predicted"/>
<protein>
    <submittedName>
        <fullName evidence="2">Uncharacterized protein</fullName>
    </submittedName>
</protein>
<accession>A0A8J2RGF5</accession>
<dbReference type="Proteomes" id="UP000789390">
    <property type="component" value="Unassembled WGS sequence"/>
</dbReference>
<keyword evidence="3" id="KW-1185">Reference proteome</keyword>
<reference evidence="2" key="1">
    <citation type="submission" date="2021-11" db="EMBL/GenBank/DDBJ databases">
        <authorList>
            <person name="Schell T."/>
        </authorList>
    </citation>
    <scope>NUCLEOTIDE SEQUENCE</scope>
    <source>
        <strain evidence="2">M5</strain>
    </source>
</reference>
<dbReference type="AlphaFoldDB" id="A0A8J2RGF5"/>
<comment type="caution">
    <text evidence="2">The sequence shown here is derived from an EMBL/GenBank/DDBJ whole genome shotgun (WGS) entry which is preliminary data.</text>
</comment>
<dbReference type="PANTHER" id="PTHR24401:SF29">
    <property type="entry name" value="SI:CH211-243P7.3-RELATED"/>
    <property type="match status" value="1"/>
</dbReference>
<dbReference type="OrthoDB" id="10058592at2759"/>
<evidence type="ECO:0000256" key="1">
    <source>
        <dbReference type="SAM" id="MobiDB-lite"/>
    </source>
</evidence>